<keyword evidence="2" id="KW-0813">Transport</keyword>
<evidence type="ECO:0000256" key="1">
    <source>
        <dbReference type="ARBA" id="ARBA00004651"/>
    </source>
</evidence>
<keyword evidence="7 8" id="KW-0472">Membrane</keyword>
<dbReference type="InterPro" id="IPR003352">
    <property type="entry name" value="PTS_EIIC"/>
</dbReference>
<feature type="transmembrane region" description="Helical" evidence="8">
    <location>
        <begin position="30"/>
        <end position="49"/>
    </location>
</feature>
<dbReference type="PANTHER" id="PTHR30175:SF1">
    <property type="entry name" value="PTS SYSTEM ARBUTIN-, CELLOBIOSE-, AND SALICIN-SPECIFIC EIIBC COMPONENT-RELATED"/>
    <property type="match status" value="1"/>
</dbReference>
<dbReference type="HOGENOM" id="CLU_2653305_0_0_9"/>
<evidence type="ECO:0000256" key="2">
    <source>
        <dbReference type="ARBA" id="ARBA00022448"/>
    </source>
</evidence>
<dbReference type="GO" id="GO:0015771">
    <property type="term" value="P:trehalose transport"/>
    <property type="evidence" value="ECO:0007669"/>
    <property type="project" value="TreeGrafter"/>
</dbReference>
<gene>
    <name evidence="10" type="ORF">TCEL_00047</name>
</gene>
<keyword evidence="11" id="KW-1185">Reference proteome</keyword>
<evidence type="ECO:0000256" key="7">
    <source>
        <dbReference type="ARBA" id="ARBA00023136"/>
    </source>
</evidence>
<dbReference type="AlphaFoldDB" id="R7RLW5"/>
<keyword evidence="5 8" id="KW-0812">Transmembrane</keyword>
<dbReference type="eggNOG" id="COG1263">
    <property type="taxonomic scope" value="Bacteria"/>
</dbReference>
<keyword evidence="3" id="KW-1003">Cell membrane</keyword>
<comment type="caution">
    <text evidence="10">The sequence shown here is derived from an EMBL/GenBank/DDBJ whole genome shotgun (WGS) entry which is preliminary data.</text>
</comment>
<name>R7RLW5_9CLOT</name>
<dbReference type="GO" id="GO:0008982">
    <property type="term" value="F:protein-N(PI)-phosphohistidine-sugar phosphotransferase activity"/>
    <property type="evidence" value="ECO:0007669"/>
    <property type="project" value="InterPro"/>
</dbReference>
<dbReference type="PANTHER" id="PTHR30175">
    <property type="entry name" value="PHOSPHOTRANSFERASE SYSTEM TRANSPORT PROTEIN"/>
    <property type="match status" value="1"/>
</dbReference>
<dbReference type="InterPro" id="IPR050558">
    <property type="entry name" value="PTS_Sugar-Specific_Components"/>
</dbReference>
<evidence type="ECO:0000313" key="11">
    <source>
        <dbReference type="Proteomes" id="UP000014923"/>
    </source>
</evidence>
<protein>
    <submittedName>
        <fullName evidence="10">PTS system, sucrose-specific IIB component / PTS system, sucrose-specific IIC component</fullName>
        <ecNumber evidence="10">2.7.1.69</ecNumber>
    </submittedName>
</protein>
<dbReference type="Proteomes" id="UP000014923">
    <property type="component" value="Unassembled WGS sequence"/>
</dbReference>
<feature type="transmembrane region" description="Helical" evidence="8">
    <location>
        <begin position="56"/>
        <end position="75"/>
    </location>
</feature>
<dbReference type="EC" id="2.7.1.69" evidence="10"/>
<organism evidence="10 11">
    <name type="scientific">Thermobrachium celere DSM 8682</name>
    <dbReference type="NCBI Taxonomy" id="941824"/>
    <lineage>
        <taxon>Bacteria</taxon>
        <taxon>Bacillati</taxon>
        <taxon>Bacillota</taxon>
        <taxon>Clostridia</taxon>
        <taxon>Eubacteriales</taxon>
        <taxon>Clostridiaceae</taxon>
        <taxon>Thermobrachium</taxon>
    </lineage>
</organism>
<evidence type="ECO:0000256" key="4">
    <source>
        <dbReference type="ARBA" id="ARBA00022597"/>
    </source>
</evidence>
<keyword evidence="4" id="KW-0762">Sugar transport</keyword>
<dbReference type="EMBL" id="CAVN010000070">
    <property type="protein sequence ID" value="CDF57152.1"/>
    <property type="molecule type" value="Genomic_DNA"/>
</dbReference>
<keyword evidence="6 8" id="KW-1133">Transmembrane helix</keyword>
<comment type="subcellular location">
    <subcellularLocation>
        <location evidence="1">Cell membrane</location>
        <topology evidence="1">Multi-pass membrane protein</topology>
    </subcellularLocation>
</comment>
<keyword evidence="10" id="KW-0808">Transferase</keyword>
<dbReference type="Pfam" id="PF02378">
    <property type="entry name" value="PTS_EIIC"/>
    <property type="match status" value="1"/>
</dbReference>
<evidence type="ECO:0000256" key="3">
    <source>
        <dbReference type="ARBA" id="ARBA00022475"/>
    </source>
</evidence>
<feature type="domain" description="Phosphotransferase system EIIC" evidence="9">
    <location>
        <begin position="8"/>
        <end position="76"/>
    </location>
</feature>
<dbReference type="GO" id="GO:0005886">
    <property type="term" value="C:plasma membrane"/>
    <property type="evidence" value="ECO:0007669"/>
    <property type="project" value="UniProtKB-SubCell"/>
</dbReference>
<evidence type="ECO:0000256" key="6">
    <source>
        <dbReference type="ARBA" id="ARBA00022989"/>
    </source>
</evidence>
<proteinExistence type="predicted"/>
<reference evidence="10" key="1">
    <citation type="submission" date="2013-03" db="EMBL/GenBank/DDBJ databases">
        <title>Draft genome sequence of the hydrogen-ethanol-producing anaerobic alkalithermophilic Caloramator celere.</title>
        <authorList>
            <person name="Ciranna A."/>
            <person name="Larjo A."/>
            <person name="Kivisto A."/>
            <person name="Santala V."/>
            <person name="Roos C."/>
            <person name="Karp M."/>
        </authorList>
    </citation>
    <scope>NUCLEOTIDE SEQUENCE [LARGE SCALE GENOMIC DNA]</scope>
    <source>
        <strain evidence="10">DSM 8682</strain>
    </source>
</reference>
<evidence type="ECO:0000256" key="5">
    <source>
        <dbReference type="ARBA" id="ARBA00022692"/>
    </source>
</evidence>
<dbReference type="GO" id="GO:0009401">
    <property type="term" value="P:phosphoenolpyruvate-dependent sugar phosphotransferase system"/>
    <property type="evidence" value="ECO:0007669"/>
    <property type="project" value="InterPro"/>
</dbReference>
<evidence type="ECO:0000259" key="9">
    <source>
        <dbReference type="Pfam" id="PF02378"/>
    </source>
</evidence>
<evidence type="ECO:0000313" key="10">
    <source>
        <dbReference type="EMBL" id="CDF57152.1"/>
    </source>
</evidence>
<sequence length="76" mass="8310">MIHPALQNAWTIGGGIEKTINVFGLNVAMVGYQGTVLPILIAVWILGIVERNVRKIVPEVLDILLTPFLTIMITSL</sequence>
<accession>R7RLW5</accession>
<evidence type="ECO:0000256" key="8">
    <source>
        <dbReference type="SAM" id="Phobius"/>
    </source>
</evidence>
<dbReference type="GO" id="GO:0090589">
    <property type="term" value="F:protein-phosphocysteine-trehalose phosphotransferase system transporter activity"/>
    <property type="evidence" value="ECO:0007669"/>
    <property type="project" value="TreeGrafter"/>
</dbReference>